<accession>A0ACB8HUA6</accession>
<gene>
    <name evidence="1" type="ORF">KPL71_025687</name>
</gene>
<keyword evidence="2" id="KW-1185">Reference proteome</keyword>
<organism evidence="1 2">
    <name type="scientific">Citrus sinensis</name>
    <name type="common">Sweet orange</name>
    <name type="synonym">Citrus aurantium var. sinensis</name>
    <dbReference type="NCBI Taxonomy" id="2711"/>
    <lineage>
        <taxon>Eukaryota</taxon>
        <taxon>Viridiplantae</taxon>
        <taxon>Streptophyta</taxon>
        <taxon>Embryophyta</taxon>
        <taxon>Tracheophyta</taxon>
        <taxon>Spermatophyta</taxon>
        <taxon>Magnoliopsida</taxon>
        <taxon>eudicotyledons</taxon>
        <taxon>Gunneridae</taxon>
        <taxon>Pentapetalae</taxon>
        <taxon>rosids</taxon>
        <taxon>malvids</taxon>
        <taxon>Sapindales</taxon>
        <taxon>Rutaceae</taxon>
        <taxon>Aurantioideae</taxon>
        <taxon>Citrus</taxon>
    </lineage>
</organism>
<dbReference type="Proteomes" id="UP000829398">
    <property type="component" value="Chromosome 9"/>
</dbReference>
<evidence type="ECO:0000313" key="1">
    <source>
        <dbReference type="EMBL" id="KAH9678370.1"/>
    </source>
</evidence>
<comment type="caution">
    <text evidence="1">The sequence shown here is derived from an EMBL/GenBank/DDBJ whole genome shotgun (WGS) entry which is preliminary data.</text>
</comment>
<sequence>MAMHLCLVLLQIIVLQLRPIRASEKFLCPTECGNVSISYPFGIGKGCYFDKGYEVICDNSSGSPKALLASVNKLEISGFSLFSMFTVEVNVPAISLNGGGKNRTSNNIGKGVIDLSGTPFTFSSGNRFIAIGCDRENDSSDFGGCLSICTCDPTLYPACYDSLCPLPPQVFIAQTYIDSGNIPQKCQSGFVVEEDWVNHYYLTNPHDLKDQPQVPAMLNWGEKKGSCDEEYNSHSISCNLQKTRCLTQLSSGHVCLCSSGGNYSLEKGRCSGWLICNTSSGYNCSKCPDGYASNPLPDPFFDPFADDLCKKVFIKSRKSRVKAIIIGCGSGLGLFILLIGMWGLRKFVKRRREIKLKRMFFKKNGGLLLQQQLSSNEGNIEKTKLFTKMDLEKATDNYNANRILGQGGQGTVYKGMLADGGIVAVKKSKLVDESNVEQFINEVVILSQINHRNVVKLLGCCLETEVPLLVYEFIPNGTLYHYLHDQTEEFPITWEMRLRIAIEVAGAMSYLHSATSIPIYHRDIKSSNILLDDKYRAKVSDFGASRTIKVDQTHLTTRVQGTFGYLDPEYFRSSQFTEKSDVYSFGVVLVELLTGQKPIRSTDAEEDRSLVGFFLQAMNEDRLFEVLEARVLKEGKEEEIITVAMLGKRCLNMIGKKRPSMKEVAFELEGIRASIGSSSLQHNCEEIHFVGGDNTRHSGTDYSSTGSILNSVAYSTDADPLISN</sequence>
<proteinExistence type="predicted"/>
<protein>
    <submittedName>
        <fullName evidence="1">Wall-associated receptor kinase-like 22</fullName>
    </submittedName>
</protein>
<evidence type="ECO:0000313" key="2">
    <source>
        <dbReference type="Proteomes" id="UP000829398"/>
    </source>
</evidence>
<name>A0ACB8HUA6_CITSI</name>
<dbReference type="EMBL" id="CM039178">
    <property type="protein sequence ID" value="KAH9678370.1"/>
    <property type="molecule type" value="Genomic_DNA"/>
</dbReference>
<reference evidence="2" key="1">
    <citation type="journal article" date="2023" name="Hortic. Res.">
        <title>A chromosome-level phased genome enabling allele-level studies in sweet orange: a case study on citrus Huanglongbing tolerance.</title>
        <authorList>
            <person name="Wu B."/>
            <person name="Yu Q."/>
            <person name="Deng Z."/>
            <person name="Duan Y."/>
            <person name="Luo F."/>
            <person name="Gmitter F. Jr."/>
        </authorList>
    </citation>
    <scope>NUCLEOTIDE SEQUENCE [LARGE SCALE GENOMIC DNA]</scope>
    <source>
        <strain evidence="2">cv. Valencia</strain>
    </source>
</reference>